<keyword evidence="4" id="KW-0238">DNA-binding</keyword>
<dbReference type="Pfam" id="PF22381">
    <property type="entry name" value="Staph_reg_Sar_Rot"/>
    <property type="match status" value="1"/>
</dbReference>
<evidence type="ECO:0000259" key="6">
    <source>
        <dbReference type="PROSITE" id="PS50995"/>
    </source>
</evidence>
<dbReference type="EMBL" id="JAMFMB010000038">
    <property type="protein sequence ID" value="MCL6285801.1"/>
    <property type="molecule type" value="Genomic_DNA"/>
</dbReference>
<keyword evidence="3" id="KW-0805">Transcription regulation</keyword>
<dbReference type="InterPro" id="IPR055166">
    <property type="entry name" value="Transc_reg_Sar_Rot_HTH"/>
</dbReference>
<comment type="caution">
    <text evidence="7">The sequence shown here is derived from an EMBL/GenBank/DDBJ whole genome shotgun (WGS) entry which is preliminary data.</text>
</comment>
<gene>
    <name evidence="7" type="ORF">M3P21_19950</name>
</gene>
<evidence type="ECO:0000256" key="2">
    <source>
        <dbReference type="ARBA" id="ARBA00022490"/>
    </source>
</evidence>
<reference evidence="7" key="1">
    <citation type="submission" date="2022-05" db="EMBL/GenBank/DDBJ databases">
        <authorList>
            <person name="Park J.-S."/>
        </authorList>
    </citation>
    <scope>NUCLEOTIDE SEQUENCE</scope>
    <source>
        <strain evidence="7">2012CJ41-6</strain>
    </source>
</reference>
<dbReference type="SUPFAM" id="SSF46785">
    <property type="entry name" value="Winged helix' DNA-binding domain"/>
    <property type="match status" value="1"/>
</dbReference>
<feature type="domain" description="HTH marR-type" evidence="6">
    <location>
        <begin position="1"/>
        <end position="76"/>
    </location>
</feature>
<evidence type="ECO:0000256" key="3">
    <source>
        <dbReference type="ARBA" id="ARBA00023015"/>
    </source>
</evidence>
<name>A0ABT0Q7F7_9RHOB</name>
<keyword evidence="8" id="KW-1185">Reference proteome</keyword>
<dbReference type="PROSITE" id="PS50995">
    <property type="entry name" value="HTH_MARR_2"/>
    <property type="match status" value="1"/>
</dbReference>
<evidence type="ECO:0000256" key="5">
    <source>
        <dbReference type="ARBA" id="ARBA00023163"/>
    </source>
</evidence>
<proteinExistence type="predicted"/>
<comment type="subcellular location">
    <subcellularLocation>
        <location evidence="1">Cytoplasm</location>
    </subcellularLocation>
</comment>
<dbReference type="InterPro" id="IPR039422">
    <property type="entry name" value="MarR/SlyA-like"/>
</dbReference>
<keyword evidence="2" id="KW-0963">Cytoplasm</keyword>
<evidence type="ECO:0000256" key="1">
    <source>
        <dbReference type="ARBA" id="ARBA00004496"/>
    </source>
</evidence>
<dbReference type="InterPro" id="IPR000835">
    <property type="entry name" value="HTH_MarR-typ"/>
</dbReference>
<evidence type="ECO:0000313" key="8">
    <source>
        <dbReference type="Proteomes" id="UP001203880"/>
    </source>
</evidence>
<accession>A0ABT0Q7F7</accession>
<dbReference type="PANTHER" id="PTHR33164">
    <property type="entry name" value="TRANSCRIPTIONAL REGULATOR, MARR FAMILY"/>
    <property type="match status" value="1"/>
</dbReference>
<dbReference type="InterPro" id="IPR036390">
    <property type="entry name" value="WH_DNA-bd_sf"/>
</dbReference>
<organism evidence="7 8">
    <name type="scientific">Ruegeria spongiae</name>
    <dbReference type="NCBI Taxonomy" id="2942209"/>
    <lineage>
        <taxon>Bacteria</taxon>
        <taxon>Pseudomonadati</taxon>
        <taxon>Pseudomonadota</taxon>
        <taxon>Alphaproteobacteria</taxon>
        <taxon>Rhodobacterales</taxon>
        <taxon>Roseobacteraceae</taxon>
        <taxon>Ruegeria</taxon>
    </lineage>
</organism>
<dbReference type="InterPro" id="IPR036388">
    <property type="entry name" value="WH-like_DNA-bd_sf"/>
</dbReference>
<evidence type="ECO:0000256" key="4">
    <source>
        <dbReference type="ARBA" id="ARBA00023125"/>
    </source>
</evidence>
<dbReference type="PANTHER" id="PTHR33164:SF5">
    <property type="entry name" value="ORGANIC HYDROPEROXIDE RESISTANCE TRANSCRIPTIONAL REGULATOR"/>
    <property type="match status" value="1"/>
</dbReference>
<sequence length="81" mass="9041">MDTSTPTPLIKRLEALGRVLRRRGETDERQVFVHLTRGGRALHAKAPEITACMVEGTGLTAEELHRLQDLLRRLSEGLQPA</sequence>
<dbReference type="Gene3D" id="1.10.10.10">
    <property type="entry name" value="Winged helix-like DNA-binding domain superfamily/Winged helix DNA-binding domain"/>
    <property type="match status" value="1"/>
</dbReference>
<keyword evidence="5" id="KW-0804">Transcription</keyword>
<protein>
    <recommendedName>
        <fullName evidence="6">HTH marR-type domain-containing protein</fullName>
    </recommendedName>
</protein>
<dbReference type="Proteomes" id="UP001203880">
    <property type="component" value="Unassembled WGS sequence"/>
</dbReference>
<evidence type="ECO:0000313" key="7">
    <source>
        <dbReference type="EMBL" id="MCL6285801.1"/>
    </source>
</evidence>